<protein>
    <submittedName>
        <fullName evidence="2">Uncharacterized protein</fullName>
    </submittedName>
</protein>
<dbReference type="Proteomes" id="UP000314294">
    <property type="component" value="Unassembled WGS sequence"/>
</dbReference>
<evidence type="ECO:0000313" key="3">
    <source>
        <dbReference type="Proteomes" id="UP000314294"/>
    </source>
</evidence>
<feature type="region of interest" description="Disordered" evidence="1">
    <location>
        <begin position="1"/>
        <end position="23"/>
    </location>
</feature>
<evidence type="ECO:0000313" key="2">
    <source>
        <dbReference type="EMBL" id="TNN34290.1"/>
    </source>
</evidence>
<accession>A0A4Z2F082</accession>
<name>A0A4Z2F082_9TELE</name>
<proteinExistence type="predicted"/>
<comment type="caution">
    <text evidence="2">The sequence shown here is derived from an EMBL/GenBank/DDBJ whole genome shotgun (WGS) entry which is preliminary data.</text>
</comment>
<keyword evidence="3" id="KW-1185">Reference proteome</keyword>
<dbReference type="AlphaFoldDB" id="A0A4Z2F082"/>
<dbReference type="EMBL" id="SRLO01001999">
    <property type="protein sequence ID" value="TNN34290.1"/>
    <property type="molecule type" value="Genomic_DNA"/>
</dbReference>
<sequence length="69" mass="6835">MDSAMGGGGVMQAGLAGEEQGGSAQCSGVCGGALAGSLAVRLSRFLLRTTEGVLLPGRLGPSRQEAEEQ</sequence>
<organism evidence="2 3">
    <name type="scientific">Liparis tanakae</name>
    <name type="common">Tanaka's snailfish</name>
    <dbReference type="NCBI Taxonomy" id="230148"/>
    <lineage>
        <taxon>Eukaryota</taxon>
        <taxon>Metazoa</taxon>
        <taxon>Chordata</taxon>
        <taxon>Craniata</taxon>
        <taxon>Vertebrata</taxon>
        <taxon>Euteleostomi</taxon>
        <taxon>Actinopterygii</taxon>
        <taxon>Neopterygii</taxon>
        <taxon>Teleostei</taxon>
        <taxon>Neoteleostei</taxon>
        <taxon>Acanthomorphata</taxon>
        <taxon>Eupercaria</taxon>
        <taxon>Perciformes</taxon>
        <taxon>Cottioidei</taxon>
        <taxon>Cottales</taxon>
        <taxon>Liparidae</taxon>
        <taxon>Liparis</taxon>
    </lineage>
</organism>
<gene>
    <name evidence="2" type="ORF">EYF80_055553</name>
</gene>
<feature type="compositionally biased region" description="Gly residues" evidence="1">
    <location>
        <begin position="1"/>
        <end position="11"/>
    </location>
</feature>
<reference evidence="2 3" key="1">
    <citation type="submission" date="2019-03" db="EMBL/GenBank/DDBJ databases">
        <title>First draft genome of Liparis tanakae, snailfish: a comprehensive survey of snailfish specific genes.</title>
        <authorList>
            <person name="Kim W."/>
            <person name="Song I."/>
            <person name="Jeong J.-H."/>
            <person name="Kim D."/>
            <person name="Kim S."/>
            <person name="Ryu S."/>
            <person name="Song J.Y."/>
            <person name="Lee S.K."/>
        </authorList>
    </citation>
    <scope>NUCLEOTIDE SEQUENCE [LARGE SCALE GENOMIC DNA]</scope>
    <source>
        <tissue evidence="2">Muscle</tissue>
    </source>
</reference>
<evidence type="ECO:0000256" key="1">
    <source>
        <dbReference type="SAM" id="MobiDB-lite"/>
    </source>
</evidence>